<proteinExistence type="predicted"/>
<keyword evidence="2" id="KW-1185">Reference proteome</keyword>
<comment type="caution">
    <text evidence="1">The sequence shown here is derived from an EMBL/GenBank/DDBJ whole genome shotgun (WGS) entry which is preliminary data.</text>
</comment>
<accession>A0A8H6HYJ9</accession>
<reference evidence="1 2" key="1">
    <citation type="submission" date="2020-07" db="EMBL/GenBank/DDBJ databases">
        <title>Comparative genomics of pyrophilous fungi reveals a link between fire events and developmental genes.</title>
        <authorList>
            <consortium name="DOE Joint Genome Institute"/>
            <person name="Steindorff A.S."/>
            <person name="Carver A."/>
            <person name="Calhoun S."/>
            <person name="Stillman K."/>
            <person name="Liu H."/>
            <person name="Lipzen A."/>
            <person name="Pangilinan J."/>
            <person name="Labutti K."/>
            <person name="Bruns T.D."/>
            <person name="Grigoriev I.V."/>
        </authorList>
    </citation>
    <scope>NUCLEOTIDE SEQUENCE [LARGE SCALE GENOMIC DNA]</scope>
    <source>
        <strain evidence="1 2">CBS 144469</strain>
    </source>
</reference>
<dbReference type="EMBL" id="JACGCI010000032">
    <property type="protein sequence ID" value="KAF6754844.1"/>
    <property type="molecule type" value="Genomic_DNA"/>
</dbReference>
<evidence type="ECO:0000313" key="1">
    <source>
        <dbReference type="EMBL" id="KAF6754844.1"/>
    </source>
</evidence>
<gene>
    <name evidence="1" type="ORF">DFP72DRAFT_1067995</name>
</gene>
<dbReference type="Proteomes" id="UP000521943">
    <property type="component" value="Unassembled WGS sequence"/>
</dbReference>
<sequence>MGSTPDKRSPFEEHPKEGSEIICEGGMARLMARMQLWKPNFIVVYSMHKKGTADLADDSCIHHFLAQRTTYHAKLTKVKSAPPEKIFDINTLGAHYRKEGVLVFKKDRSQPYKAIDEFGQGMNILAGGKLKAFLLRTMNDGPVMETDHEEDEAEILDASQLPVNPVVSLGVAMEASDFVEPTEVY</sequence>
<organism evidence="1 2">
    <name type="scientific">Ephemerocybe angulata</name>
    <dbReference type="NCBI Taxonomy" id="980116"/>
    <lineage>
        <taxon>Eukaryota</taxon>
        <taxon>Fungi</taxon>
        <taxon>Dikarya</taxon>
        <taxon>Basidiomycota</taxon>
        <taxon>Agaricomycotina</taxon>
        <taxon>Agaricomycetes</taxon>
        <taxon>Agaricomycetidae</taxon>
        <taxon>Agaricales</taxon>
        <taxon>Agaricineae</taxon>
        <taxon>Psathyrellaceae</taxon>
        <taxon>Ephemerocybe</taxon>
    </lineage>
</organism>
<evidence type="ECO:0000313" key="2">
    <source>
        <dbReference type="Proteomes" id="UP000521943"/>
    </source>
</evidence>
<dbReference type="AlphaFoldDB" id="A0A8H6HYJ9"/>
<protein>
    <submittedName>
        <fullName evidence="1">Uncharacterized protein</fullName>
    </submittedName>
</protein>
<name>A0A8H6HYJ9_9AGAR</name>